<dbReference type="GO" id="GO:0034424">
    <property type="term" value="C:Vps55/Vps68 complex"/>
    <property type="evidence" value="ECO:0000318"/>
    <property type="project" value="GO_Central"/>
</dbReference>
<dbReference type="FunCoup" id="Q75AT9">
    <property type="interactions" value="205"/>
</dbReference>
<feature type="transmembrane region" description="Helical" evidence="6">
    <location>
        <begin position="106"/>
        <end position="131"/>
    </location>
</feature>
<dbReference type="KEGG" id="ago:AGOS_ADL169W"/>
<keyword evidence="3 6" id="KW-0812">Transmembrane</keyword>
<name>Q75AT9_EREGS</name>
<evidence type="ECO:0000256" key="6">
    <source>
        <dbReference type="SAM" id="Phobius"/>
    </source>
</evidence>
<protein>
    <submittedName>
        <fullName evidence="7">ADL169Wp</fullName>
    </submittedName>
</protein>
<sequence>MDQDQNRLFRLPFHLPHRLVTRKGGVYLAGALYVLGIWLFVDCLLYSKYVNPSKLHVTFVDWIPVLCSTSGMLVVSMIDKNRLLEDALASGSFVGSNQRAWQAQMVLFLGFALLAGGFAGALAVLVLKFLVKGYNTYPVLTMGVNNVLGNLFIMLSCIVLWMAQSVEDEYSYSLTL</sequence>
<dbReference type="GO" id="GO:0032511">
    <property type="term" value="P:late endosome to vacuole transport via multivesicular body sorting pathway"/>
    <property type="evidence" value="ECO:0000318"/>
    <property type="project" value="GO_Central"/>
</dbReference>
<comment type="subcellular location">
    <subcellularLocation>
        <location evidence="1">Membrane</location>
        <topology evidence="1">Multi-pass membrane protein</topology>
    </subcellularLocation>
</comment>
<dbReference type="InterPro" id="IPR007919">
    <property type="entry name" value="UPF0220"/>
</dbReference>
<gene>
    <name evidence="7" type="ORF">AGOS_ADL169W</name>
</gene>
<dbReference type="PANTHER" id="PTHR13180">
    <property type="entry name" value="SMALL MEMBRANE PROTEIN-RELATED"/>
    <property type="match status" value="1"/>
</dbReference>
<dbReference type="GO" id="GO:0000329">
    <property type="term" value="C:fungal-type vacuole membrane"/>
    <property type="evidence" value="ECO:0000318"/>
    <property type="project" value="GO_Central"/>
</dbReference>
<dbReference type="eggNOG" id="KOG3393">
    <property type="taxonomic scope" value="Eukaryota"/>
</dbReference>
<dbReference type="OrthoDB" id="268928at2759"/>
<keyword evidence="8" id="KW-1185">Reference proteome</keyword>
<evidence type="ECO:0000256" key="5">
    <source>
        <dbReference type="ARBA" id="ARBA00023136"/>
    </source>
</evidence>
<keyword evidence="4 6" id="KW-1133">Transmembrane helix</keyword>
<reference evidence="8" key="2">
    <citation type="journal article" date="2013" name="G3 (Bethesda)">
        <title>Genomes of Ashbya fungi isolated from insects reveal four mating-type loci, numerous translocations, lack of transposons, and distinct gene duplications.</title>
        <authorList>
            <person name="Dietrich F.S."/>
            <person name="Voegeli S."/>
            <person name="Kuo S."/>
            <person name="Philippsen P."/>
        </authorList>
    </citation>
    <scope>GENOME REANNOTATION</scope>
    <source>
        <strain evidence="8">ATCC 10895 / CBS 109.51 / FGSC 9923 / NRRL Y-1056</strain>
    </source>
</reference>
<dbReference type="EMBL" id="AE016817">
    <property type="protein sequence ID" value="AAS51751.1"/>
    <property type="molecule type" value="Genomic_DNA"/>
</dbReference>
<proteinExistence type="inferred from homology"/>
<keyword evidence="5 6" id="KW-0472">Membrane</keyword>
<evidence type="ECO:0000256" key="4">
    <source>
        <dbReference type="ARBA" id="ARBA00022989"/>
    </source>
</evidence>
<evidence type="ECO:0000313" key="7">
    <source>
        <dbReference type="EMBL" id="AAS51751.1"/>
    </source>
</evidence>
<dbReference type="GeneID" id="4620069"/>
<feature type="transmembrane region" description="Helical" evidence="6">
    <location>
        <begin position="59"/>
        <end position="78"/>
    </location>
</feature>
<comment type="similarity">
    <text evidence="2">Belongs to the UPF0220 family.</text>
</comment>
<dbReference type="HOGENOM" id="CLU_096876_0_0_1"/>
<evidence type="ECO:0000256" key="2">
    <source>
        <dbReference type="ARBA" id="ARBA00005335"/>
    </source>
</evidence>
<evidence type="ECO:0000256" key="3">
    <source>
        <dbReference type="ARBA" id="ARBA00022692"/>
    </source>
</evidence>
<evidence type="ECO:0000256" key="1">
    <source>
        <dbReference type="ARBA" id="ARBA00004141"/>
    </source>
</evidence>
<dbReference type="Pfam" id="PF05255">
    <property type="entry name" value="UPF0220"/>
    <property type="match status" value="1"/>
</dbReference>
<dbReference type="InParanoid" id="Q75AT9"/>
<organism evidence="7 8">
    <name type="scientific">Eremothecium gossypii (strain ATCC 10895 / CBS 109.51 / FGSC 9923 / NRRL Y-1056)</name>
    <name type="common">Yeast</name>
    <name type="synonym">Ashbya gossypii</name>
    <dbReference type="NCBI Taxonomy" id="284811"/>
    <lineage>
        <taxon>Eukaryota</taxon>
        <taxon>Fungi</taxon>
        <taxon>Dikarya</taxon>
        <taxon>Ascomycota</taxon>
        <taxon>Saccharomycotina</taxon>
        <taxon>Saccharomycetes</taxon>
        <taxon>Saccharomycetales</taxon>
        <taxon>Saccharomycetaceae</taxon>
        <taxon>Eremothecium</taxon>
    </lineage>
</organism>
<dbReference type="AlphaFoldDB" id="Q75AT9"/>
<reference evidence="7 8" key="1">
    <citation type="journal article" date="2004" name="Science">
        <title>The Ashbya gossypii genome as a tool for mapping the ancient Saccharomyces cerevisiae genome.</title>
        <authorList>
            <person name="Dietrich F.S."/>
            <person name="Voegeli S."/>
            <person name="Brachat S."/>
            <person name="Lerch A."/>
            <person name="Gates K."/>
            <person name="Steiner S."/>
            <person name="Mohr C."/>
            <person name="Pohlmann R."/>
            <person name="Luedi P."/>
            <person name="Choi S."/>
            <person name="Wing R.A."/>
            <person name="Flavier A."/>
            <person name="Gaffney T.D."/>
            <person name="Philippsen P."/>
        </authorList>
    </citation>
    <scope>NUCLEOTIDE SEQUENCE [LARGE SCALE GENOMIC DNA]</scope>
    <source>
        <strain evidence="8">ATCC 10895 / CBS 109.51 / FGSC 9923 / NRRL Y-1056</strain>
    </source>
</reference>
<feature type="transmembrane region" description="Helical" evidence="6">
    <location>
        <begin position="143"/>
        <end position="163"/>
    </location>
</feature>
<dbReference type="STRING" id="284811.Q75AT9"/>
<dbReference type="OMA" id="VHITFVD"/>
<dbReference type="Proteomes" id="UP000000591">
    <property type="component" value="Chromosome IV"/>
</dbReference>
<dbReference type="RefSeq" id="NP_983927.1">
    <property type="nucleotide sequence ID" value="NM_209280.1"/>
</dbReference>
<evidence type="ECO:0000313" key="8">
    <source>
        <dbReference type="Proteomes" id="UP000000591"/>
    </source>
</evidence>
<accession>Q75AT9</accession>
<feature type="transmembrane region" description="Helical" evidence="6">
    <location>
        <begin position="26"/>
        <end position="47"/>
    </location>
</feature>